<evidence type="ECO:0000256" key="1">
    <source>
        <dbReference type="ARBA" id="ARBA00004173"/>
    </source>
</evidence>
<dbReference type="Proteomes" id="UP000007110">
    <property type="component" value="Unassembled WGS sequence"/>
</dbReference>
<evidence type="ECO:0000256" key="5">
    <source>
        <dbReference type="ARBA" id="ARBA00023274"/>
    </source>
</evidence>
<evidence type="ECO:0000256" key="3">
    <source>
        <dbReference type="ARBA" id="ARBA00022980"/>
    </source>
</evidence>
<dbReference type="FunCoup" id="A0A7M7RCN3">
    <property type="interactions" value="670"/>
</dbReference>
<dbReference type="Pfam" id="PF08561">
    <property type="entry name" value="Ribosomal_L37"/>
    <property type="match status" value="1"/>
</dbReference>
<evidence type="ECO:0000256" key="7">
    <source>
        <dbReference type="ARBA" id="ARBA00035179"/>
    </source>
</evidence>
<dbReference type="InterPro" id="IPR013870">
    <property type="entry name" value="Ribosomal_mL54"/>
</dbReference>
<keyword evidence="3" id="KW-0689">Ribosomal protein</keyword>
<dbReference type="OrthoDB" id="10252718at2759"/>
<accession>A0A7M7RCN3</accession>
<reference evidence="9" key="1">
    <citation type="submission" date="2015-02" db="EMBL/GenBank/DDBJ databases">
        <title>Genome sequencing for Strongylocentrotus purpuratus.</title>
        <authorList>
            <person name="Murali S."/>
            <person name="Liu Y."/>
            <person name="Vee V."/>
            <person name="English A."/>
            <person name="Wang M."/>
            <person name="Skinner E."/>
            <person name="Han Y."/>
            <person name="Muzny D.M."/>
            <person name="Worley K.C."/>
            <person name="Gibbs R.A."/>
        </authorList>
    </citation>
    <scope>NUCLEOTIDE SEQUENCE</scope>
</reference>
<evidence type="ECO:0000256" key="6">
    <source>
        <dbReference type="ARBA" id="ARBA00033752"/>
    </source>
</evidence>
<keyword evidence="9" id="KW-1185">Reference proteome</keyword>
<dbReference type="GeneID" id="582659"/>
<name>A0A7M7RCN3_STRPU</name>
<keyword evidence="2" id="KW-0809">Transit peptide</keyword>
<keyword evidence="4" id="KW-0496">Mitochondrion</keyword>
<evidence type="ECO:0000313" key="8">
    <source>
        <dbReference type="EnsemblMetazoa" id="XP_787697"/>
    </source>
</evidence>
<sequence>MASLLCRKCASVFRNGGLRYTTLNRIPILFEDISLRCLPSAGYAKKAGKGGAKGAKAERLYDILEVNTDPKYLVTHCAGSNYFKEGADVKLKADEEYPDWLWSLNTGKVKELNELEQDTPQYWRRLRKMHMKRNNRLAKGEKF</sequence>
<proteinExistence type="inferred from homology"/>
<dbReference type="EnsemblMetazoa" id="XM_782604">
    <property type="protein sequence ID" value="XP_787697"/>
    <property type="gene ID" value="LOC582659"/>
</dbReference>
<dbReference type="GO" id="GO:0005762">
    <property type="term" value="C:mitochondrial large ribosomal subunit"/>
    <property type="evidence" value="ECO:0000318"/>
    <property type="project" value="GO_Central"/>
</dbReference>
<comment type="similarity">
    <text evidence="6">Belongs to the mitochondrion-specific ribosomal protein mL54 family.</text>
</comment>
<dbReference type="PANTHER" id="PTHR28595:SF1">
    <property type="entry name" value="LARGE RIBOSOMAL SUBUNIT PROTEIN ML54"/>
    <property type="match status" value="1"/>
</dbReference>
<evidence type="ECO:0000256" key="4">
    <source>
        <dbReference type="ARBA" id="ARBA00023128"/>
    </source>
</evidence>
<dbReference type="GO" id="GO:0003735">
    <property type="term" value="F:structural constituent of ribosome"/>
    <property type="evidence" value="ECO:0000318"/>
    <property type="project" value="GO_Central"/>
</dbReference>
<reference evidence="8" key="2">
    <citation type="submission" date="2021-01" db="UniProtKB">
        <authorList>
            <consortium name="EnsemblMetazoa"/>
        </authorList>
    </citation>
    <scope>IDENTIFICATION</scope>
</reference>
<dbReference type="AlphaFoldDB" id="A0A7M7RCN3"/>
<dbReference type="RefSeq" id="XP_787697.4">
    <property type="nucleotide sequence ID" value="XM_782604.5"/>
</dbReference>
<dbReference type="InParanoid" id="A0A7M7RCN3"/>
<dbReference type="PANTHER" id="PTHR28595">
    <property type="entry name" value="39S RIBOSOMAL PROTEIN L54, MITOCHONDRIAL"/>
    <property type="match status" value="1"/>
</dbReference>
<evidence type="ECO:0000313" key="9">
    <source>
        <dbReference type="Proteomes" id="UP000007110"/>
    </source>
</evidence>
<keyword evidence="5" id="KW-0687">Ribonucleoprotein</keyword>
<dbReference type="KEGG" id="spu:582659"/>
<protein>
    <recommendedName>
        <fullName evidence="7">Large ribosomal subunit protein mL54</fullName>
    </recommendedName>
</protein>
<organism evidence="8 9">
    <name type="scientific">Strongylocentrotus purpuratus</name>
    <name type="common">Purple sea urchin</name>
    <dbReference type="NCBI Taxonomy" id="7668"/>
    <lineage>
        <taxon>Eukaryota</taxon>
        <taxon>Metazoa</taxon>
        <taxon>Echinodermata</taxon>
        <taxon>Eleutherozoa</taxon>
        <taxon>Echinozoa</taxon>
        <taxon>Echinoidea</taxon>
        <taxon>Euechinoidea</taxon>
        <taxon>Echinacea</taxon>
        <taxon>Camarodonta</taxon>
        <taxon>Echinidea</taxon>
        <taxon>Strongylocentrotidae</taxon>
        <taxon>Strongylocentrotus</taxon>
    </lineage>
</organism>
<evidence type="ECO:0000256" key="2">
    <source>
        <dbReference type="ARBA" id="ARBA00022946"/>
    </source>
</evidence>
<comment type="subcellular location">
    <subcellularLocation>
        <location evidence="1">Mitochondrion</location>
    </subcellularLocation>
</comment>
<dbReference type="OMA" id="WLFEMNV"/>